<dbReference type="Pfam" id="PF13966">
    <property type="entry name" value="zf-RVT"/>
    <property type="match status" value="1"/>
</dbReference>
<sequence length="106" mass="11801">MDFNPNVNIGRFTWLKEVPIKVNCFIWRAKLGKIPSVVGLLSKGVALESPICKQCEDVNECSDHALIGCKYAKMVMQGVFQWCGVAMEEFGTVNDMITLVNSHFGC</sequence>
<evidence type="ECO:0000313" key="2">
    <source>
        <dbReference type="EMBL" id="CAI9296435.1"/>
    </source>
</evidence>
<evidence type="ECO:0000313" key="3">
    <source>
        <dbReference type="Proteomes" id="UP001177003"/>
    </source>
</evidence>
<keyword evidence="3" id="KW-1185">Reference proteome</keyword>
<reference evidence="2" key="1">
    <citation type="submission" date="2023-04" db="EMBL/GenBank/DDBJ databases">
        <authorList>
            <person name="Vijverberg K."/>
            <person name="Xiong W."/>
            <person name="Schranz E."/>
        </authorList>
    </citation>
    <scope>NUCLEOTIDE SEQUENCE</scope>
</reference>
<dbReference type="Proteomes" id="UP001177003">
    <property type="component" value="Chromosome 8"/>
</dbReference>
<dbReference type="AlphaFoldDB" id="A0AA35ZPE2"/>
<protein>
    <recommendedName>
        <fullName evidence="1">Reverse transcriptase zinc-binding domain-containing protein</fullName>
    </recommendedName>
</protein>
<organism evidence="2 3">
    <name type="scientific">Lactuca saligna</name>
    <name type="common">Willowleaf lettuce</name>
    <dbReference type="NCBI Taxonomy" id="75948"/>
    <lineage>
        <taxon>Eukaryota</taxon>
        <taxon>Viridiplantae</taxon>
        <taxon>Streptophyta</taxon>
        <taxon>Embryophyta</taxon>
        <taxon>Tracheophyta</taxon>
        <taxon>Spermatophyta</taxon>
        <taxon>Magnoliopsida</taxon>
        <taxon>eudicotyledons</taxon>
        <taxon>Gunneridae</taxon>
        <taxon>Pentapetalae</taxon>
        <taxon>asterids</taxon>
        <taxon>campanulids</taxon>
        <taxon>Asterales</taxon>
        <taxon>Asteraceae</taxon>
        <taxon>Cichorioideae</taxon>
        <taxon>Cichorieae</taxon>
        <taxon>Lactucinae</taxon>
        <taxon>Lactuca</taxon>
    </lineage>
</organism>
<feature type="domain" description="Reverse transcriptase zinc-binding" evidence="1">
    <location>
        <begin position="5"/>
        <end position="74"/>
    </location>
</feature>
<gene>
    <name evidence="2" type="ORF">LSALG_LOCUS35300</name>
</gene>
<name>A0AA35ZPE2_LACSI</name>
<dbReference type="EMBL" id="OX465084">
    <property type="protein sequence ID" value="CAI9296435.1"/>
    <property type="molecule type" value="Genomic_DNA"/>
</dbReference>
<proteinExistence type="predicted"/>
<accession>A0AA35ZPE2</accession>
<dbReference type="InterPro" id="IPR026960">
    <property type="entry name" value="RVT-Znf"/>
</dbReference>
<evidence type="ECO:0000259" key="1">
    <source>
        <dbReference type="Pfam" id="PF13966"/>
    </source>
</evidence>